<reference evidence="1 2" key="1">
    <citation type="submission" date="2015-10" db="EMBL/GenBank/DDBJ databases">
        <title>Pseudomonas putida clinical strains.</title>
        <authorList>
            <person name="Molina L."/>
            <person name="Udaondo Z."/>
        </authorList>
    </citation>
    <scope>NUCLEOTIDE SEQUENCE [LARGE SCALE GENOMIC DNA]</scope>
    <source>
        <strain evidence="1 2">HB13667</strain>
    </source>
</reference>
<name>A0A0P7D608_PSEPU</name>
<accession>A0A0P7D608</accession>
<dbReference type="RefSeq" id="WP_054572750.1">
    <property type="nucleotide sequence ID" value="NZ_LKKS01000075.1"/>
</dbReference>
<dbReference type="EMBL" id="LKKS01000075">
    <property type="protein sequence ID" value="KPM64926.1"/>
    <property type="molecule type" value="Genomic_DNA"/>
</dbReference>
<proteinExistence type="predicted"/>
<protein>
    <submittedName>
        <fullName evidence="1">Uncharacterized protein</fullName>
    </submittedName>
</protein>
<evidence type="ECO:0000313" key="2">
    <source>
        <dbReference type="Proteomes" id="UP000050437"/>
    </source>
</evidence>
<dbReference type="Proteomes" id="UP000050437">
    <property type="component" value="Unassembled WGS sequence"/>
</dbReference>
<comment type="caution">
    <text evidence="1">The sequence shown here is derived from an EMBL/GenBank/DDBJ whole genome shotgun (WGS) entry which is preliminary data.</text>
</comment>
<dbReference type="GeneID" id="92660492"/>
<sequence length="280" mass="31761">MSLPKLNLGALQAASLRTTNRRLSRFLLGTLDGSIARFHTRPEDVPLLVANAGALVSNRGYTCGKEYSLLVLSHFLLGLGWWNDPASVSVWSIHQVPGLTQDERLDMLTVRAVAHRMQWEGQLTLMHDVTRQILRLPDDDCDHDRQWRSLEQLMTLRGIPADAQQSCYCCYESDASRRYALPAITHKELNGNEILAHRYYGKRLPQPSDDLYKLPPLPRSQVLMHVLLAIAFGRHFYLNPLFTPWVKLLEATDSPRERCRVLASQLAAHQQALKEPSPHG</sequence>
<dbReference type="AlphaFoldDB" id="A0A0P7D608"/>
<organism evidence="1 2">
    <name type="scientific">Pseudomonas putida</name>
    <name type="common">Arthrobacter siderocapsulatus</name>
    <dbReference type="NCBI Taxonomy" id="303"/>
    <lineage>
        <taxon>Bacteria</taxon>
        <taxon>Pseudomonadati</taxon>
        <taxon>Pseudomonadota</taxon>
        <taxon>Gammaproteobacteria</taxon>
        <taxon>Pseudomonadales</taxon>
        <taxon>Pseudomonadaceae</taxon>
        <taxon>Pseudomonas</taxon>
    </lineage>
</organism>
<gene>
    <name evidence="1" type="ORF">HB13667_12590</name>
</gene>
<evidence type="ECO:0000313" key="1">
    <source>
        <dbReference type="EMBL" id="KPM64926.1"/>
    </source>
</evidence>